<sequence length="313" mass="35562">MAGIRIQTPYKGSAVRFSRFDAFRLLVSTRDRYASSLGLHVLQIFPTPSGGNIINEVATFDSDEGVNDCCWSESHHSHAVSGLTDGTVKLWDTSLPPASQPVSIFREHRDEVRSVDWNPSVNNFLSASNDAEIKLWIPGRDNSYHTFEGHTEKVNAVAWNPSQPHVFVSASYDRTVGLWDVRDNRSITRIFDNHPFGVVSCNWNKQHEFLIATASGRSINVWDIRRTRVPMFDFISHDRNVCRVCFSPHKCQTLLSCSLDHTVRTWDIQEQVLTARYELHHSAVYGIDMSVHIEDLIASTGRDQLVHIWRAST</sequence>
<dbReference type="PROSITE" id="PS50294">
    <property type="entry name" value="WD_REPEATS_REGION"/>
    <property type="match status" value="4"/>
</dbReference>
<dbReference type="Pfam" id="PF00400">
    <property type="entry name" value="WD40"/>
    <property type="match status" value="5"/>
</dbReference>
<evidence type="ECO:0000256" key="3">
    <source>
        <dbReference type="ARBA" id="ARBA00022448"/>
    </source>
</evidence>
<dbReference type="InterPro" id="IPR019775">
    <property type="entry name" value="WD40_repeat_CS"/>
</dbReference>
<protein>
    <recommendedName>
        <fullName evidence="10">Peroxin-7</fullName>
    </recommendedName>
</protein>
<dbReference type="Gene3D" id="2.130.10.10">
    <property type="entry name" value="YVTN repeat-like/Quinoprotein amine dehydrogenase"/>
    <property type="match status" value="1"/>
</dbReference>
<keyword evidence="8" id="KW-0576">Peroxisome</keyword>
<dbReference type="InterPro" id="IPR020472">
    <property type="entry name" value="WD40_PAC1"/>
</dbReference>
<dbReference type="PRINTS" id="PR00320">
    <property type="entry name" value="GPROTEINBRPT"/>
</dbReference>
<evidence type="ECO:0000256" key="7">
    <source>
        <dbReference type="ARBA" id="ARBA00022927"/>
    </source>
</evidence>
<comment type="subcellular location">
    <subcellularLocation>
        <location evidence="2">Cytoplasm</location>
        <location evidence="2">Cytosol</location>
    </subcellularLocation>
    <subcellularLocation>
        <location evidence="1">Peroxisome matrix</location>
    </subcellularLocation>
</comment>
<keyword evidence="7" id="KW-0653">Protein transport</keyword>
<feature type="repeat" description="WD" evidence="11">
    <location>
        <begin position="191"/>
        <end position="232"/>
    </location>
</feature>
<dbReference type="InterPro" id="IPR001680">
    <property type="entry name" value="WD40_rpt"/>
</dbReference>
<name>A0AAV8QQA9_ENSVE</name>
<keyword evidence="4" id="KW-0963">Cytoplasm</keyword>
<dbReference type="CDD" id="cd00200">
    <property type="entry name" value="WD40"/>
    <property type="match status" value="1"/>
</dbReference>
<dbReference type="InterPro" id="IPR015943">
    <property type="entry name" value="WD40/YVTN_repeat-like_dom_sf"/>
</dbReference>
<dbReference type="SUPFAM" id="SSF50978">
    <property type="entry name" value="WD40 repeat-like"/>
    <property type="match status" value="1"/>
</dbReference>
<dbReference type="PROSITE" id="PS50082">
    <property type="entry name" value="WD_REPEATS_2"/>
    <property type="match status" value="5"/>
</dbReference>
<feature type="repeat" description="WD" evidence="11">
    <location>
        <begin position="105"/>
        <end position="136"/>
    </location>
</feature>
<keyword evidence="13" id="KW-1185">Reference proteome</keyword>
<evidence type="ECO:0000256" key="9">
    <source>
        <dbReference type="ARBA" id="ARBA00024017"/>
    </source>
</evidence>
<dbReference type="GO" id="GO:0016558">
    <property type="term" value="P:protein import into peroxisome matrix"/>
    <property type="evidence" value="ECO:0007669"/>
    <property type="project" value="InterPro"/>
</dbReference>
<dbReference type="EMBL" id="JAQQAF010000006">
    <property type="protein sequence ID" value="KAJ8478913.1"/>
    <property type="molecule type" value="Genomic_DNA"/>
</dbReference>
<evidence type="ECO:0000256" key="6">
    <source>
        <dbReference type="ARBA" id="ARBA00022737"/>
    </source>
</evidence>
<dbReference type="GO" id="GO:0005053">
    <property type="term" value="F:peroxisome matrix targeting signal-2 binding"/>
    <property type="evidence" value="ECO:0007669"/>
    <property type="project" value="InterPro"/>
</dbReference>
<dbReference type="Proteomes" id="UP001222027">
    <property type="component" value="Unassembled WGS sequence"/>
</dbReference>
<dbReference type="GO" id="GO:0005782">
    <property type="term" value="C:peroxisomal matrix"/>
    <property type="evidence" value="ECO:0007669"/>
    <property type="project" value="UniProtKB-SubCell"/>
</dbReference>
<keyword evidence="3" id="KW-0813">Transport</keyword>
<evidence type="ECO:0000256" key="11">
    <source>
        <dbReference type="PROSITE-ProRule" id="PRU00221"/>
    </source>
</evidence>
<accession>A0AAV8QQA9</accession>
<evidence type="ECO:0000256" key="8">
    <source>
        <dbReference type="ARBA" id="ARBA00023140"/>
    </source>
</evidence>
<organism evidence="12 13">
    <name type="scientific">Ensete ventricosum</name>
    <name type="common">Abyssinian banana</name>
    <name type="synonym">Musa ensete</name>
    <dbReference type="NCBI Taxonomy" id="4639"/>
    <lineage>
        <taxon>Eukaryota</taxon>
        <taxon>Viridiplantae</taxon>
        <taxon>Streptophyta</taxon>
        <taxon>Embryophyta</taxon>
        <taxon>Tracheophyta</taxon>
        <taxon>Spermatophyta</taxon>
        <taxon>Magnoliopsida</taxon>
        <taxon>Liliopsida</taxon>
        <taxon>Zingiberales</taxon>
        <taxon>Musaceae</taxon>
        <taxon>Ensete</taxon>
    </lineage>
</organism>
<dbReference type="PANTHER" id="PTHR46027:SF1">
    <property type="entry name" value="PEROXISOMAL TARGETING SIGNAL 2 RECEPTOR"/>
    <property type="match status" value="1"/>
</dbReference>
<gene>
    <name evidence="12" type="ORF">OPV22_022640</name>
</gene>
<evidence type="ECO:0000256" key="5">
    <source>
        <dbReference type="ARBA" id="ARBA00022574"/>
    </source>
</evidence>
<evidence type="ECO:0000256" key="2">
    <source>
        <dbReference type="ARBA" id="ARBA00004514"/>
    </source>
</evidence>
<feature type="repeat" description="WD" evidence="11">
    <location>
        <begin position="277"/>
        <end position="313"/>
    </location>
</feature>
<evidence type="ECO:0000256" key="4">
    <source>
        <dbReference type="ARBA" id="ARBA00022490"/>
    </source>
</evidence>
<comment type="similarity">
    <text evidence="9">Belongs to the WD repeat peroxin-7 family.</text>
</comment>
<feature type="repeat" description="WD" evidence="11">
    <location>
        <begin position="147"/>
        <end position="189"/>
    </location>
</feature>
<keyword evidence="5 11" id="KW-0853">WD repeat</keyword>
<dbReference type="InterPro" id="IPR044536">
    <property type="entry name" value="PEX7"/>
</dbReference>
<dbReference type="PANTHER" id="PTHR46027">
    <property type="entry name" value="PEROXISOMAL TARGETING SIGNAL 2 RECEPTOR"/>
    <property type="match status" value="1"/>
</dbReference>
<reference evidence="12 13" key="1">
    <citation type="submission" date="2022-12" db="EMBL/GenBank/DDBJ databases">
        <title>Chromosome-scale assembly of the Ensete ventricosum genome.</title>
        <authorList>
            <person name="Dussert Y."/>
            <person name="Stocks J."/>
            <person name="Wendawek A."/>
            <person name="Woldeyes F."/>
            <person name="Nichols R.A."/>
            <person name="Borrell J.S."/>
        </authorList>
    </citation>
    <scope>NUCLEOTIDE SEQUENCE [LARGE SCALE GENOMIC DNA]</scope>
    <source>
        <strain evidence="13">cv. Maze</strain>
        <tissue evidence="12">Seeds</tissue>
    </source>
</reference>
<comment type="caution">
    <text evidence="12">The sequence shown here is derived from an EMBL/GenBank/DDBJ whole genome shotgun (WGS) entry which is preliminary data.</text>
</comment>
<dbReference type="SMART" id="SM00320">
    <property type="entry name" value="WD40"/>
    <property type="match status" value="6"/>
</dbReference>
<feature type="repeat" description="WD" evidence="11">
    <location>
        <begin position="234"/>
        <end position="276"/>
    </location>
</feature>
<dbReference type="PROSITE" id="PS00678">
    <property type="entry name" value="WD_REPEATS_1"/>
    <property type="match status" value="1"/>
</dbReference>
<keyword evidence="6" id="KW-0677">Repeat</keyword>
<evidence type="ECO:0000313" key="12">
    <source>
        <dbReference type="EMBL" id="KAJ8478913.1"/>
    </source>
</evidence>
<dbReference type="GO" id="GO:0005829">
    <property type="term" value="C:cytosol"/>
    <property type="evidence" value="ECO:0007669"/>
    <property type="project" value="UniProtKB-SubCell"/>
</dbReference>
<dbReference type="AlphaFoldDB" id="A0AAV8QQA9"/>
<evidence type="ECO:0000256" key="10">
    <source>
        <dbReference type="ARBA" id="ARBA00032565"/>
    </source>
</evidence>
<evidence type="ECO:0000256" key="1">
    <source>
        <dbReference type="ARBA" id="ARBA00004253"/>
    </source>
</evidence>
<dbReference type="InterPro" id="IPR036322">
    <property type="entry name" value="WD40_repeat_dom_sf"/>
</dbReference>
<evidence type="ECO:0000313" key="13">
    <source>
        <dbReference type="Proteomes" id="UP001222027"/>
    </source>
</evidence>
<proteinExistence type="inferred from homology"/>